<dbReference type="EMBL" id="SDHW01000005">
    <property type="protein sequence ID" value="RXK58979.1"/>
    <property type="molecule type" value="Genomic_DNA"/>
</dbReference>
<evidence type="ECO:0000313" key="3">
    <source>
        <dbReference type="Proteomes" id="UP000290204"/>
    </source>
</evidence>
<dbReference type="AlphaFoldDB" id="A0A4Q1CG42"/>
<dbReference type="OrthoDB" id="103154at2"/>
<keyword evidence="3" id="KW-1185">Reference proteome</keyword>
<organism evidence="2 3">
    <name type="scientific">Lacibacter luteus</name>
    <dbReference type="NCBI Taxonomy" id="2508719"/>
    <lineage>
        <taxon>Bacteria</taxon>
        <taxon>Pseudomonadati</taxon>
        <taxon>Bacteroidota</taxon>
        <taxon>Chitinophagia</taxon>
        <taxon>Chitinophagales</taxon>
        <taxon>Chitinophagaceae</taxon>
        <taxon>Lacibacter</taxon>
    </lineage>
</organism>
<sequence>MKRLLAIILFLTTMFMVAAQDSTNKNKLRFSGFADLYYQYDCNQPVSNERPPFIYNHKKHNKPSVNLALLKVTYEHAKLKANLAVMAGDYARYNLAAEPRLLQYVYEANAGYRFTDKLSAEAGILPSHIGIESAISKDCWNLSRSLLAESSPYYETGVRLNYAFNQKWTASALLLQGWQNIKDNNRSKALGTQLVFKPNESWVFNSSAFIGNEQPDSLAAVVRMFHNLSITYTIDSKANLALLLDAGVQGKESWWGSAAMLQYKFNKQLNAAMRAEYYSDKNGIIVSAYKPIPFSATGLSVNVDYLPLSFISFRTELKYIEAPYSFFTRNGIAVSNGLTILASVAVGF</sequence>
<evidence type="ECO:0000313" key="2">
    <source>
        <dbReference type="EMBL" id="RXK58979.1"/>
    </source>
</evidence>
<feature type="chain" id="PRO_5020372479" evidence="1">
    <location>
        <begin position="20"/>
        <end position="348"/>
    </location>
</feature>
<keyword evidence="1" id="KW-0732">Signal</keyword>
<comment type="caution">
    <text evidence="2">The sequence shown here is derived from an EMBL/GenBank/DDBJ whole genome shotgun (WGS) entry which is preliminary data.</text>
</comment>
<dbReference type="Gene3D" id="2.40.160.10">
    <property type="entry name" value="Porin"/>
    <property type="match status" value="1"/>
</dbReference>
<evidence type="ECO:0000256" key="1">
    <source>
        <dbReference type="SAM" id="SignalP"/>
    </source>
</evidence>
<gene>
    <name evidence="2" type="ORF">ESA94_16475</name>
</gene>
<name>A0A4Q1CG42_9BACT</name>
<dbReference type="InterPro" id="IPR023614">
    <property type="entry name" value="Porin_dom_sf"/>
</dbReference>
<feature type="signal peptide" evidence="1">
    <location>
        <begin position="1"/>
        <end position="19"/>
    </location>
</feature>
<dbReference type="Proteomes" id="UP000290204">
    <property type="component" value="Unassembled WGS sequence"/>
</dbReference>
<reference evidence="2 3" key="1">
    <citation type="submission" date="2019-01" db="EMBL/GenBank/DDBJ databases">
        <title>Lacibacter sp. strain TTM-7.</title>
        <authorList>
            <person name="Chen W.-M."/>
        </authorList>
    </citation>
    <scope>NUCLEOTIDE SEQUENCE [LARGE SCALE GENOMIC DNA]</scope>
    <source>
        <strain evidence="2 3">TTM-7</strain>
    </source>
</reference>
<dbReference type="RefSeq" id="WP_129132035.1">
    <property type="nucleotide sequence ID" value="NZ_SDHW01000005.1"/>
</dbReference>
<dbReference type="InterPro" id="IPR011486">
    <property type="entry name" value="BBP2"/>
</dbReference>
<dbReference type="Pfam" id="PF07642">
    <property type="entry name" value="BBP2"/>
    <property type="match status" value="1"/>
</dbReference>
<accession>A0A4Q1CG42</accession>
<proteinExistence type="predicted"/>
<dbReference type="SUPFAM" id="SSF56935">
    <property type="entry name" value="Porins"/>
    <property type="match status" value="1"/>
</dbReference>
<protein>
    <submittedName>
        <fullName evidence="2">Porin</fullName>
    </submittedName>
</protein>